<evidence type="ECO:0000256" key="1">
    <source>
        <dbReference type="ARBA" id="ARBA00004141"/>
    </source>
</evidence>
<feature type="transmembrane region" description="Helical" evidence="6">
    <location>
        <begin position="118"/>
        <end position="140"/>
    </location>
</feature>
<proteinExistence type="predicted"/>
<accession>A0A839JX32</accession>
<feature type="domain" description="O-antigen ligase-related" evidence="7">
    <location>
        <begin position="477"/>
        <end position="548"/>
    </location>
</feature>
<feature type="region of interest" description="Disordered" evidence="5">
    <location>
        <begin position="1"/>
        <end position="31"/>
    </location>
</feature>
<comment type="caution">
    <text evidence="8">The sequence shown here is derived from an EMBL/GenBank/DDBJ whole genome shotgun (WGS) entry which is preliminary data.</text>
</comment>
<feature type="transmembrane region" description="Helical" evidence="6">
    <location>
        <begin position="87"/>
        <end position="106"/>
    </location>
</feature>
<feature type="transmembrane region" description="Helical" evidence="6">
    <location>
        <begin position="241"/>
        <end position="260"/>
    </location>
</feature>
<dbReference type="GO" id="GO:0016020">
    <property type="term" value="C:membrane"/>
    <property type="evidence" value="ECO:0007669"/>
    <property type="project" value="UniProtKB-SubCell"/>
</dbReference>
<comment type="subcellular location">
    <subcellularLocation>
        <location evidence="1">Membrane</location>
        <topology evidence="1">Multi-pass membrane protein</topology>
    </subcellularLocation>
</comment>
<evidence type="ECO:0000259" key="7">
    <source>
        <dbReference type="Pfam" id="PF04932"/>
    </source>
</evidence>
<feature type="transmembrane region" description="Helical" evidence="6">
    <location>
        <begin position="594"/>
        <end position="612"/>
    </location>
</feature>
<evidence type="ECO:0000256" key="3">
    <source>
        <dbReference type="ARBA" id="ARBA00022989"/>
    </source>
</evidence>
<keyword evidence="2 6" id="KW-0812">Transmembrane</keyword>
<feature type="transmembrane region" description="Helical" evidence="6">
    <location>
        <begin position="313"/>
        <end position="331"/>
    </location>
</feature>
<feature type="transmembrane region" description="Helical" evidence="6">
    <location>
        <begin position="39"/>
        <end position="57"/>
    </location>
</feature>
<keyword evidence="4 6" id="KW-0472">Membrane</keyword>
<dbReference type="PANTHER" id="PTHR37422">
    <property type="entry name" value="TEICHURONIC ACID BIOSYNTHESIS PROTEIN TUAE"/>
    <property type="match status" value="1"/>
</dbReference>
<feature type="transmembrane region" description="Helical" evidence="6">
    <location>
        <begin position="289"/>
        <end position="308"/>
    </location>
</feature>
<protein>
    <submittedName>
        <fullName evidence="8">O-antigen ligase family protein</fullName>
    </submittedName>
</protein>
<dbReference type="InterPro" id="IPR051533">
    <property type="entry name" value="WaaL-like"/>
</dbReference>
<evidence type="ECO:0000256" key="6">
    <source>
        <dbReference type="SAM" id="Phobius"/>
    </source>
</evidence>
<feature type="compositionally biased region" description="Basic and acidic residues" evidence="5">
    <location>
        <begin position="1"/>
        <end position="20"/>
    </location>
</feature>
<organism evidence="8 9">
    <name type="scientific">Variimorphobacter saccharofermentans</name>
    <dbReference type="NCBI Taxonomy" id="2755051"/>
    <lineage>
        <taxon>Bacteria</taxon>
        <taxon>Bacillati</taxon>
        <taxon>Bacillota</taxon>
        <taxon>Clostridia</taxon>
        <taxon>Lachnospirales</taxon>
        <taxon>Lachnospiraceae</taxon>
        <taxon>Variimorphobacter</taxon>
    </lineage>
</organism>
<dbReference type="GO" id="GO:0016874">
    <property type="term" value="F:ligase activity"/>
    <property type="evidence" value="ECO:0007669"/>
    <property type="project" value="UniProtKB-KW"/>
</dbReference>
<feature type="transmembrane region" description="Helical" evidence="6">
    <location>
        <begin position="265"/>
        <end position="283"/>
    </location>
</feature>
<sequence length="631" mass="71964">MSNKRTDQKTQHTQRNKDSQYKGQKTNSSKRNIKQEEKTSYYMIPIFILLCIVPFLIRMKNYNPNIAEYNWAPNIDNTTDYFLFYKHWFVIITAAIMIIIIAYKAYKRQEKIKLIPIFVPLCLYAILSLLSAIFSVKPIFSFLGSFDQFESVFALLGYCIIAYYSFLFIKTERNITQIIYFLTAIALIFTILGITQFSGHDFLSSGVGYRLVTPPKYQVEGAYFRPNFANSIYLTLYNPNYVGVYVSLITPIIAIMTFFIRNKRLLILSLMALVGLIFCAIGSKSLAGIIGLVIAFICILLFMWRYLLKWFKIVIPVAVVAIIGVVIINAVTDNMLINKVKEVVQGSKPKYELTAMDTNDDNVSLIYKGNKLYVQYIGSGEGAGTFLPQDESGQLVSCSYDEATNTIRVNDDRFAGISFGVDQERNGVFFIEAEGFRWSFSKLTEDGTYYHVNRMGRLDKMVTAPSAVFNGYEWFATARGYIWSRTIPTLKDKIILGSGPDTFVLTFPQQDYINFERYGYGNGIMTKPHSLYLQIWSQTGLISLLAFLTFYLMYFITSFRLYIKGRFHNIYVQMGLAIFIGTIGYMVTGLTNDSSITTAPMFWLLIGTGIAMNQKAKQLILEEASENDDSK</sequence>
<dbReference type="Pfam" id="PF04932">
    <property type="entry name" value="Wzy_C"/>
    <property type="match status" value="1"/>
</dbReference>
<feature type="transmembrane region" description="Helical" evidence="6">
    <location>
        <begin position="569"/>
        <end position="588"/>
    </location>
</feature>
<dbReference type="InterPro" id="IPR007016">
    <property type="entry name" value="O-antigen_ligase-rel_domated"/>
</dbReference>
<gene>
    <name evidence="8" type="ORF">H0486_03590</name>
</gene>
<feature type="transmembrane region" description="Helical" evidence="6">
    <location>
        <begin position="152"/>
        <end position="169"/>
    </location>
</feature>
<dbReference type="PANTHER" id="PTHR37422:SF23">
    <property type="entry name" value="TEICHURONIC ACID BIOSYNTHESIS PROTEIN TUAE"/>
    <property type="match status" value="1"/>
</dbReference>
<name>A0A839JX32_9FIRM</name>
<dbReference type="AlphaFoldDB" id="A0A839JX32"/>
<evidence type="ECO:0000313" key="9">
    <source>
        <dbReference type="Proteomes" id="UP000574276"/>
    </source>
</evidence>
<keyword evidence="8" id="KW-0436">Ligase</keyword>
<feature type="compositionally biased region" description="Polar residues" evidence="5">
    <location>
        <begin position="21"/>
        <end position="30"/>
    </location>
</feature>
<dbReference type="RefSeq" id="WP_228351692.1">
    <property type="nucleotide sequence ID" value="NZ_JACEGA010000001.1"/>
</dbReference>
<keyword evidence="3 6" id="KW-1133">Transmembrane helix</keyword>
<evidence type="ECO:0000313" key="8">
    <source>
        <dbReference type="EMBL" id="MBB2181956.1"/>
    </source>
</evidence>
<evidence type="ECO:0000256" key="2">
    <source>
        <dbReference type="ARBA" id="ARBA00022692"/>
    </source>
</evidence>
<feature type="transmembrane region" description="Helical" evidence="6">
    <location>
        <begin position="178"/>
        <end position="197"/>
    </location>
</feature>
<reference evidence="8 9" key="1">
    <citation type="submission" date="2020-07" db="EMBL/GenBank/DDBJ databases">
        <title>Characterization and genome sequencing of isolate MD1, a novel member within the family Lachnospiraceae.</title>
        <authorList>
            <person name="Rettenmaier R."/>
            <person name="Di Bello L."/>
            <person name="Zinser C."/>
            <person name="Scheitz K."/>
            <person name="Liebl W."/>
            <person name="Zverlov V."/>
        </authorList>
    </citation>
    <scope>NUCLEOTIDE SEQUENCE [LARGE SCALE GENOMIC DNA]</scope>
    <source>
        <strain evidence="8 9">MD1</strain>
    </source>
</reference>
<feature type="transmembrane region" description="Helical" evidence="6">
    <location>
        <begin position="535"/>
        <end position="557"/>
    </location>
</feature>
<dbReference type="EMBL" id="JACEGA010000001">
    <property type="protein sequence ID" value="MBB2181956.1"/>
    <property type="molecule type" value="Genomic_DNA"/>
</dbReference>
<dbReference type="Proteomes" id="UP000574276">
    <property type="component" value="Unassembled WGS sequence"/>
</dbReference>
<keyword evidence="9" id="KW-1185">Reference proteome</keyword>
<evidence type="ECO:0000256" key="5">
    <source>
        <dbReference type="SAM" id="MobiDB-lite"/>
    </source>
</evidence>
<evidence type="ECO:0000256" key="4">
    <source>
        <dbReference type="ARBA" id="ARBA00023136"/>
    </source>
</evidence>